<evidence type="ECO:0000313" key="1">
    <source>
        <dbReference type="EMBL" id="CDH06660.1"/>
    </source>
</evidence>
<dbReference type="RefSeq" id="WP_230578388.1">
    <property type="nucleotide sequence ID" value="NZ_CAWLUU010000209.1"/>
</dbReference>
<dbReference type="Proteomes" id="UP000028483">
    <property type="component" value="Unassembled WGS sequence"/>
</dbReference>
<accession>A0A077P6D6</accession>
<dbReference type="AlphaFoldDB" id="A0A077P6D6"/>
<reference evidence="1" key="1">
    <citation type="submission" date="2013-07" db="EMBL/GenBank/DDBJ databases">
        <title>Sub-species coevolution in mutualistic symbiosis.</title>
        <authorList>
            <person name="Murfin K."/>
            <person name="Klassen J."/>
            <person name="Lee M."/>
            <person name="Forst S."/>
            <person name="Stock P."/>
            <person name="Goodrich-Blair H."/>
        </authorList>
    </citation>
    <scope>NUCLEOTIDE SEQUENCE [LARGE SCALE GENOMIC DNA]</scope>
    <source>
        <strain evidence="1">Oregonense</strain>
    </source>
</reference>
<sequence length="53" mass="5864">MEYYFPGREFSIGLDYGIARSKNSGLIYQQGGAEALKSNSVKAIGKQTCMVWV</sequence>
<dbReference type="EMBL" id="CBSX010000156">
    <property type="protein sequence ID" value="CDH06660.1"/>
    <property type="molecule type" value="Genomic_DNA"/>
</dbReference>
<gene>
    <name evidence="1" type="ORF">XBO1_2390008</name>
</gene>
<comment type="caution">
    <text evidence="1">The sequence shown here is derived from an EMBL/GenBank/DDBJ whole genome shotgun (WGS) entry which is preliminary data.</text>
</comment>
<proteinExistence type="predicted"/>
<protein>
    <submittedName>
        <fullName evidence="1">Uncharacterized protein</fullName>
    </submittedName>
</protein>
<evidence type="ECO:0000313" key="2">
    <source>
        <dbReference type="Proteomes" id="UP000028483"/>
    </source>
</evidence>
<organism evidence="1 2">
    <name type="scientific">Xenorhabdus bovienii str. oregonense</name>
    <dbReference type="NCBI Taxonomy" id="1398202"/>
    <lineage>
        <taxon>Bacteria</taxon>
        <taxon>Pseudomonadati</taxon>
        <taxon>Pseudomonadota</taxon>
        <taxon>Gammaproteobacteria</taxon>
        <taxon>Enterobacterales</taxon>
        <taxon>Morganellaceae</taxon>
        <taxon>Xenorhabdus</taxon>
    </lineage>
</organism>
<dbReference type="HOGENOM" id="CLU_3067695_0_0_6"/>
<name>A0A077P6D6_XENBV</name>